<dbReference type="EMBL" id="JABZSJ010000002">
    <property type="protein sequence ID" value="MBF1383403.1"/>
    <property type="molecule type" value="Genomic_DNA"/>
</dbReference>
<comment type="similarity">
    <text evidence="2">Belongs to the bacterial solute-binding protein SsuA/TauA family.</text>
</comment>
<proteinExistence type="inferred from homology"/>
<dbReference type="InterPro" id="IPR015168">
    <property type="entry name" value="SsuA/THI5"/>
</dbReference>
<organism evidence="5 6">
    <name type="scientific">Prevotella aurantiaca</name>
    <dbReference type="NCBI Taxonomy" id="596085"/>
    <lineage>
        <taxon>Bacteria</taxon>
        <taxon>Pseudomonadati</taxon>
        <taxon>Bacteroidota</taxon>
        <taxon>Bacteroidia</taxon>
        <taxon>Bacteroidales</taxon>
        <taxon>Prevotellaceae</taxon>
        <taxon>Prevotella</taxon>
    </lineage>
</organism>
<gene>
    <name evidence="5" type="ORF">HXN26_00880</name>
</gene>
<sequence length="309" mass="35131">MGRIKYLLILAAFAIVGCQVSDQEESLIEKRKNKVEEVAYQRAFKVGVMPTMDCLPVFLLKDSALYNADDIDIRLLEYTSQQDCDTAMERNRVQAAVTDLIQAEYLKQSKNTILDYMTETNTSWQLMVTPLSGIKSIEDLGDKIIGMSFNSITQYLTKQVFEVHTLTNRSYGAQINDIFIRMKMFQNSQIDAIWTCEPQTTEAKVTGSKVLYNSTESDFLPGVFVYVNNPDVAKQKAFEAAYNKAVDILNSHPIQYFAPLIKKYMQVDDKVVNALPKMVFKQVTFPRQSDILKARKATTEQVAKVVYSL</sequence>
<evidence type="ECO:0000256" key="1">
    <source>
        <dbReference type="ARBA" id="ARBA00004418"/>
    </source>
</evidence>
<protein>
    <submittedName>
        <fullName evidence="5">ABC transporter substrate-binding protein</fullName>
    </submittedName>
</protein>
<dbReference type="RefSeq" id="WP_273158206.1">
    <property type="nucleotide sequence ID" value="NZ_JABZSI010000014.1"/>
</dbReference>
<evidence type="ECO:0000259" key="4">
    <source>
        <dbReference type="Pfam" id="PF09084"/>
    </source>
</evidence>
<reference evidence="5" key="1">
    <citation type="submission" date="2020-04" db="EMBL/GenBank/DDBJ databases">
        <title>Deep metagenomics examines the oral microbiome during advanced dental caries in children, revealing novel taxa and co-occurrences with host molecules.</title>
        <authorList>
            <person name="Baker J.L."/>
            <person name="Morton J.T."/>
            <person name="Dinis M."/>
            <person name="Alvarez R."/>
            <person name="Tran N.C."/>
            <person name="Knight R."/>
            <person name="Edlund A."/>
        </authorList>
    </citation>
    <scope>NUCLEOTIDE SEQUENCE</scope>
    <source>
        <strain evidence="5">JCVI_44_bin.5</strain>
    </source>
</reference>
<evidence type="ECO:0000313" key="6">
    <source>
        <dbReference type="Proteomes" id="UP000771736"/>
    </source>
</evidence>
<feature type="domain" description="SsuA/THI5-like" evidence="4">
    <location>
        <begin position="56"/>
        <end position="253"/>
    </location>
</feature>
<comment type="caution">
    <text evidence="5">The sequence shown here is derived from an EMBL/GenBank/DDBJ whole genome shotgun (WGS) entry which is preliminary data.</text>
</comment>
<evidence type="ECO:0000256" key="3">
    <source>
        <dbReference type="ARBA" id="ARBA00022729"/>
    </source>
</evidence>
<evidence type="ECO:0000313" key="5">
    <source>
        <dbReference type="EMBL" id="MBF1383403.1"/>
    </source>
</evidence>
<dbReference type="PANTHER" id="PTHR30024:SF47">
    <property type="entry name" value="TAURINE-BINDING PERIPLASMIC PROTEIN"/>
    <property type="match status" value="1"/>
</dbReference>
<comment type="subcellular location">
    <subcellularLocation>
        <location evidence="1">Periplasm</location>
    </subcellularLocation>
</comment>
<dbReference type="AlphaFoldDB" id="A0A930HKI1"/>
<dbReference type="PANTHER" id="PTHR30024">
    <property type="entry name" value="ALIPHATIC SULFONATES-BINDING PROTEIN-RELATED"/>
    <property type="match status" value="1"/>
</dbReference>
<keyword evidence="3" id="KW-0732">Signal</keyword>
<dbReference type="Pfam" id="PF09084">
    <property type="entry name" value="NMT1"/>
    <property type="match status" value="1"/>
</dbReference>
<dbReference type="SUPFAM" id="SSF53850">
    <property type="entry name" value="Periplasmic binding protein-like II"/>
    <property type="match status" value="1"/>
</dbReference>
<evidence type="ECO:0000256" key="2">
    <source>
        <dbReference type="ARBA" id="ARBA00010742"/>
    </source>
</evidence>
<name>A0A930HKI1_9BACT</name>
<dbReference type="GO" id="GO:0042597">
    <property type="term" value="C:periplasmic space"/>
    <property type="evidence" value="ECO:0007669"/>
    <property type="project" value="UniProtKB-SubCell"/>
</dbReference>
<accession>A0A930HKI1</accession>
<dbReference type="PROSITE" id="PS51257">
    <property type="entry name" value="PROKAR_LIPOPROTEIN"/>
    <property type="match status" value="1"/>
</dbReference>
<dbReference type="Gene3D" id="3.40.190.10">
    <property type="entry name" value="Periplasmic binding protein-like II"/>
    <property type="match status" value="2"/>
</dbReference>
<dbReference type="GO" id="GO:0042918">
    <property type="term" value="P:alkanesulfonate transmembrane transport"/>
    <property type="evidence" value="ECO:0007669"/>
    <property type="project" value="TreeGrafter"/>
</dbReference>
<dbReference type="Proteomes" id="UP000771736">
    <property type="component" value="Unassembled WGS sequence"/>
</dbReference>